<organism evidence="2 3">
    <name type="scientific">Phaeobacter porticola</name>
    <dbReference type="NCBI Taxonomy" id="1844006"/>
    <lineage>
        <taxon>Bacteria</taxon>
        <taxon>Pseudomonadati</taxon>
        <taxon>Pseudomonadota</taxon>
        <taxon>Alphaproteobacteria</taxon>
        <taxon>Rhodobacterales</taxon>
        <taxon>Roseobacteraceae</taxon>
        <taxon>Phaeobacter</taxon>
    </lineage>
</organism>
<reference evidence="3" key="1">
    <citation type="submission" date="2016-07" db="EMBL/GenBank/DDBJ databases">
        <title>Phaeobacter portensis sp. nov., a tropodithietic acid producing bacterium isolated from a German harbor.</title>
        <authorList>
            <person name="Freese H.M."/>
            <person name="Bunk B."/>
            <person name="Breider S."/>
            <person name="Brinkhoff T."/>
        </authorList>
    </citation>
    <scope>NUCLEOTIDE SEQUENCE [LARGE SCALE GENOMIC DNA]</scope>
    <source>
        <strain evidence="3">P97</strain>
    </source>
</reference>
<dbReference type="RefSeq" id="WP_072504100.1">
    <property type="nucleotide sequence ID" value="NZ_CP016364.1"/>
</dbReference>
<dbReference type="EMBL" id="CP016364">
    <property type="protein sequence ID" value="APG46385.1"/>
    <property type="molecule type" value="Genomic_DNA"/>
</dbReference>
<dbReference type="KEGG" id="php:PhaeoP97_00958"/>
<name>A0A1L3I2P6_9RHOB</name>
<evidence type="ECO:0000256" key="1">
    <source>
        <dbReference type="SAM" id="MobiDB-lite"/>
    </source>
</evidence>
<dbReference type="OrthoDB" id="7734559at2"/>
<feature type="region of interest" description="Disordered" evidence="1">
    <location>
        <begin position="26"/>
        <end position="56"/>
    </location>
</feature>
<evidence type="ECO:0000313" key="3">
    <source>
        <dbReference type="Proteomes" id="UP000183859"/>
    </source>
</evidence>
<gene>
    <name evidence="2" type="ORF">PhaeoP97_00958</name>
</gene>
<dbReference type="Proteomes" id="UP000183859">
    <property type="component" value="Chromosome"/>
</dbReference>
<accession>A0A1L3I2P6</accession>
<feature type="compositionally biased region" description="Polar residues" evidence="1">
    <location>
        <begin position="39"/>
        <end position="50"/>
    </location>
</feature>
<evidence type="ECO:0000313" key="2">
    <source>
        <dbReference type="EMBL" id="APG46385.1"/>
    </source>
</evidence>
<protein>
    <submittedName>
        <fullName evidence="2">Uncharacterized protein</fullName>
    </submittedName>
</protein>
<sequence>MLKKNKPARHLFRQVIASLVPGEGIASPAQEHKGRPQNAARTQPPGQTPQHGRADACTDTHAPEQLIVPICEPTQEDGDHGPLQDQGQFLARQDRWDDLSRRIAEADKSRHNTAHGMPVAELLAHGARSDVVNAVEHALSIGHAGDRRKMIEGVMGLETMCVEHRDDPYLRTLVALAHIDVAWIWRGYSDVMSITVANGQRCAAHFDRAAALLHPLDGVGLDSPFIAAAKSALLAGQHSGTTMQVADDFAALIDLDPDNHRHMRSLGTHMLPRWFGSYAALELEARRTAARTEDIWGAGGYAWVYFDAIALDPEACSRVDIEFFMDGLRDIVSRRPDQEMVNLLASYCAVALRYGETTPSEEIAPRTEIADAADWLIRDHLREIHPLIWAHAAQRFDNNLRIVSTRRFADHGRRDALRFIAGLFRSEIEAGQRVEFSDKGLRVSPD</sequence>
<proteinExistence type="predicted"/>
<keyword evidence="3" id="KW-1185">Reference proteome</keyword>
<dbReference type="AlphaFoldDB" id="A0A1L3I2P6"/>
<dbReference type="STRING" id="1844006.PhaeoP97_00958"/>